<gene>
    <name evidence="1" type="ORF">K0M31_001317</name>
</gene>
<evidence type="ECO:0000313" key="2">
    <source>
        <dbReference type="Proteomes" id="UP001177670"/>
    </source>
</evidence>
<evidence type="ECO:0000313" key="1">
    <source>
        <dbReference type="EMBL" id="KAK1136781.1"/>
    </source>
</evidence>
<dbReference type="EMBL" id="JAHYIQ010000001">
    <property type="protein sequence ID" value="KAK1136781.1"/>
    <property type="molecule type" value="Genomic_DNA"/>
</dbReference>
<dbReference type="AlphaFoldDB" id="A0AA40GF88"/>
<proteinExistence type="predicted"/>
<comment type="caution">
    <text evidence="1">The sequence shown here is derived from an EMBL/GenBank/DDBJ whole genome shotgun (WGS) entry which is preliminary data.</text>
</comment>
<dbReference type="Proteomes" id="UP001177670">
    <property type="component" value="Unassembled WGS sequence"/>
</dbReference>
<keyword evidence="2" id="KW-1185">Reference proteome</keyword>
<sequence>MDYFCLLKHIQSDIKLETEETLSPEVNDQEFNEDVLKQESEQVEVKNTDIKGRKLTKVTTEMVAK</sequence>
<organism evidence="1 2">
    <name type="scientific">Melipona bicolor</name>
    <dbReference type="NCBI Taxonomy" id="60889"/>
    <lineage>
        <taxon>Eukaryota</taxon>
        <taxon>Metazoa</taxon>
        <taxon>Ecdysozoa</taxon>
        <taxon>Arthropoda</taxon>
        <taxon>Hexapoda</taxon>
        <taxon>Insecta</taxon>
        <taxon>Pterygota</taxon>
        <taxon>Neoptera</taxon>
        <taxon>Endopterygota</taxon>
        <taxon>Hymenoptera</taxon>
        <taxon>Apocrita</taxon>
        <taxon>Aculeata</taxon>
        <taxon>Apoidea</taxon>
        <taxon>Anthophila</taxon>
        <taxon>Apidae</taxon>
        <taxon>Melipona</taxon>
    </lineage>
</organism>
<accession>A0AA40GF88</accession>
<protein>
    <submittedName>
        <fullName evidence="1">Uncharacterized protein</fullName>
    </submittedName>
</protein>
<name>A0AA40GF88_9HYME</name>
<reference evidence="1" key="1">
    <citation type="submission" date="2021-10" db="EMBL/GenBank/DDBJ databases">
        <title>Melipona bicolor Genome sequencing and assembly.</title>
        <authorList>
            <person name="Araujo N.S."/>
            <person name="Arias M.C."/>
        </authorList>
    </citation>
    <scope>NUCLEOTIDE SEQUENCE</scope>
    <source>
        <strain evidence="1">USP_2M_L1-L4_2017</strain>
        <tissue evidence="1">Whole body</tissue>
    </source>
</reference>